<dbReference type="GO" id="GO:0016459">
    <property type="term" value="C:myosin complex"/>
    <property type="evidence" value="ECO:0007669"/>
    <property type="project" value="UniProtKB-KW"/>
</dbReference>
<dbReference type="Proteomes" id="UP001472866">
    <property type="component" value="Chromosome 02"/>
</dbReference>
<comment type="similarity">
    <text evidence="8">Belongs to the TRAFAC class myosin-kinesin ATPase superfamily. Myosin family.</text>
</comment>
<dbReference type="InterPro" id="IPR000048">
    <property type="entry name" value="IQ_motif_EF-hand-BS"/>
</dbReference>
<evidence type="ECO:0000259" key="11">
    <source>
        <dbReference type="PROSITE" id="PS51456"/>
    </source>
</evidence>
<feature type="domain" description="Myosin N-terminal SH3-like" evidence="12">
    <location>
        <begin position="6"/>
        <end position="58"/>
    </location>
</feature>
<dbReference type="GO" id="GO:0051015">
    <property type="term" value="F:actin filament binding"/>
    <property type="evidence" value="ECO:0007669"/>
    <property type="project" value="TreeGrafter"/>
</dbReference>
<dbReference type="SMART" id="SM01132">
    <property type="entry name" value="DIL"/>
    <property type="match status" value="1"/>
</dbReference>
<dbReference type="Gene3D" id="1.20.58.530">
    <property type="match status" value="1"/>
</dbReference>
<keyword evidence="6 8" id="KW-0505">Motor protein</keyword>
<dbReference type="PANTHER" id="PTHR13140">
    <property type="entry name" value="MYOSIN"/>
    <property type="match status" value="1"/>
</dbReference>
<dbReference type="GO" id="GO:0007015">
    <property type="term" value="P:actin filament organization"/>
    <property type="evidence" value="ECO:0007669"/>
    <property type="project" value="TreeGrafter"/>
</dbReference>
<keyword evidence="4" id="KW-0175">Coiled coil</keyword>
<dbReference type="Gene3D" id="1.20.5.190">
    <property type="match status" value="2"/>
</dbReference>
<dbReference type="SMART" id="SM00382">
    <property type="entry name" value="AAA"/>
    <property type="match status" value="1"/>
</dbReference>
<dbReference type="Gene3D" id="3.30.70.1590">
    <property type="match status" value="1"/>
</dbReference>
<feature type="compositionally biased region" description="Polar residues" evidence="9">
    <location>
        <begin position="1093"/>
        <end position="1117"/>
    </location>
</feature>
<feature type="region of interest" description="Disordered" evidence="9">
    <location>
        <begin position="1017"/>
        <end position="1040"/>
    </location>
</feature>
<dbReference type="PANTHER" id="PTHR13140:SF781">
    <property type="entry name" value="MYOSIN-15"/>
    <property type="match status" value="1"/>
</dbReference>
<dbReference type="PROSITE" id="PS50096">
    <property type="entry name" value="IQ"/>
    <property type="match status" value="4"/>
</dbReference>
<gene>
    <name evidence="13" type="ORF">HKI87_02g14490</name>
</gene>
<accession>A0AAX4P1K4</accession>
<evidence type="ECO:0000256" key="7">
    <source>
        <dbReference type="ARBA" id="ARBA00023203"/>
    </source>
</evidence>
<protein>
    <submittedName>
        <fullName evidence="13">Myosin</fullName>
    </submittedName>
</protein>
<feature type="region of interest" description="Disordered" evidence="9">
    <location>
        <begin position="1093"/>
        <end position="1123"/>
    </location>
</feature>
<dbReference type="InterPro" id="IPR001609">
    <property type="entry name" value="Myosin_head_motor_dom-like"/>
</dbReference>
<reference evidence="13 14" key="1">
    <citation type="submission" date="2024-03" db="EMBL/GenBank/DDBJ databases">
        <title>Complete genome sequence of the green alga Chloropicon roscoffensis RCC1871.</title>
        <authorList>
            <person name="Lemieux C."/>
            <person name="Pombert J.-F."/>
            <person name="Otis C."/>
            <person name="Turmel M."/>
        </authorList>
    </citation>
    <scope>NUCLEOTIDE SEQUENCE [LARGE SCALE GENOMIC DNA]</scope>
    <source>
        <strain evidence="13 14">RCC1871</strain>
    </source>
</reference>
<dbReference type="CDD" id="cd23767">
    <property type="entry name" value="IQCD"/>
    <property type="match status" value="1"/>
</dbReference>
<dbReference type="GO" id="GO:0005524">
    <property type="term" value="F:ATP binding"/>
    <property type="evidence" value="ECO:0007669"/>
    <property type="project" value="UniProtKB-UniRule"/>
</dbReference>
<sequence>MALALTVGSEVWVEDPEAAWLKATVTKIEDATVTVEDENGVERVIEDATEEKLPLQNPKGKGGVDDMTQLSYLNEPGVLHNLKDRYSLDSIYTYTGSILIAVNPFYPVPQLYGEHMMYSYRDRMLGELSPHVYAIAEEAFRQMSQYNKSQSVLISGESGAGKTETSKLIMNYLAFVGGHSKQKQTGEKTVEQQVLESNPILEAFGNAKTVRNNNSSRFGKYMEIQFDSKLRISGAAIRTYLLERSRVVFVNDPERTFHSFYQLCYGADEAERETLKLRPAQEFKYLAQSTCLEIEEMDNAEGYKRTKEAMSIVGMTEEDQHCVFRVVAVVLHLGNVVFEADPEDDEKCVLAEDSKESLEAAAELLGTQAELLEKALSTRTRQTFDGAITSPLSAAAATHSRDSLSKTIYSKLFDWLVHKINTSIGQDATSKLTVGVLDIYGFEQFKKNDFEQFCINLANEKLQQHFNQQIFKKEQEEYKKEEIQWTYIDFVDNQDILDLIEKKPGGMIDLLDEQCQFPKATSADFAQKLYNSFTENKRFSKPKLSRSAFTLNHYAGNVTYETDNFLEKNKDYVIADHKSMLASSEYHFVASLFKDKEEDKQKEEASKGRRKSVSAFRFASLGNTFKGQLKELMAALSQTEPHYVRCIKPNSVNKPGIFETINVLQQLRCGGVLEAIRISCAGYPSRNNFYDFVERFGLLSPGLYDQDLEESQMCEKLLELAKLEGHQIGKTKIFLKGGQMAMMDKLRTEKMNAAATMIARHMMTFVAKKCFKKKKEAIVTIQCGARSMFARRVFNHKRNTRAATKIQTLYRGHKAFADFNKKKHAAVQIQSVFRGMKARRHASDLRQDRSALMIQRKWKGSRERKRFLHDKDSVNKVKAVWKRKKAKQVLRQLRLEARQAASLLKDKKALETKMKDMEQNVENLQEQKADLRAQLKKAKVQLAETAEVEEKLSQSLAEIEGLKLSIEEEKKSNEAAQTELVSLREMLQAAESTKSNLETECSQAKEEVERLKEELASKASELESAKTQNESMAKESEGMLEKDKKMQELLSRLAEVEALNDALNNKLAEVERTPNGKASFMDGMRRMSNGVQMAFSNDSTPPTGTPESRWSEQSADNQADKQHRELEVRKHKLREEKQGAQQRKLLEVLLTNKDFNNGVSVGACTTFKCLLHWNAFQAERTTIFDQIIQSVGGILEENQDNNEVLAHWLTNSVTLLALFRRFVRPPSETGIQRRSRAPSGLFAFRSSMIFSRSPMPDSGSQSSQKQVEAKYPALLFKQQLDAFVQKIFSLLRDNIKKDIAPTLNHCIHAPRARAASAADKKASRGGPALSTHWTTIINLMQGLLQLMKDTHVPKFLIRKLFKQIFAFINVQLFNQLLLRRECCSFSNGEYVKTGLAELENWIHVSTTDYVGDALEELKQIRQAVSFLVIHNKNKKSLEEITQEVCPVLSVQQLYRISTMYWDASYGTTTVSNDVLAKMKRTMMEESSNSSSNTSFLLDDDPSVPFDFAMLTEDVVELRIELKDFPAPDFL</sequence>
<dbReference type="FunFam" id="1.10.10.820:FF:000001">
    <property type="entry name" value="Myosin heavy chain"/>
    <property type="match status" value="1"/>
</dbReference>
<dbReference type="Pfam" id="PF02736">
    <property type="entry name" value="Myosin_N"/>
    <property type="match status" value="1"/>
</dbReference>
<feature type="domain" description="Myosin motor" evidence="11">
    <location>
        <begin position="62"/>
        <end position="748"/>
    </location>
</feature>
<proteinExistence type="inferred from homology"/>
<keyword evidence="14" id="KW-1185">Reference proteome</keyword>
<evidence type="ECO:0000256" key="4">
    <source>
        <dbReference type="ARBA" id="ARBA00023054"/>
    </source>
</evidence>
<keyword evidence="2 8" id="KW-0547">Nucleotide-binding</keyword>
<evidence type="ECO:0000313" key="14">
    <source>
        <dbReference type="Proteomes" id="UP001472866"/>
    </source>
</evidence>
<dbReference type="InterPro" id="IPR003593">
    <property type="entry name" value="AAA+_ATPase"/>
</dbReference>
<dbReference type="GO" id="GO:0000146">
    <property type="term" value="F:microfilament motor activity"/>
    <property type="evidence" value="ECO:0007669"/>
    <property type="project" value="TreeGrafter"/>
</dbReference>
<evidence type="ECO:0000259" key="10">
    <source>
        <dbReference type="PROSITE" id="PS51126"/>
    </source>
</evidence>
<dbReference type="SUPFAM" id="SSF52540">
    <property type="entry name" value="P-loop containing nucleoside triphosphate hydrolases"/>
    <property type="match status" value="2"/>
</dbReference>
<keyword evidence="7 8" id="KW-0009">Actin-binding</keyword>
<dbReference type="Gene3D" id="1.10.10.820">
    <property type="match status" value="1"/>
</dbReference>
<keyword evidence="5 8" id="KW-0518">Myosin</keyword>
<evidence type="ECO:0000256" key="5">
    <source>
        <dbReference type="ARBA" id="ARBA00023123"/>
    </source>
</evidence>
<evidence type="ECO:0000256" key="9">
    <source>
        <dbReference type="SAM" id="MobiDB-lite"/>
    </source>
</evidence>
<name>A0AAX4P1K4_9CHLO</name>
<dbReference type="PROSITE" id="PS51456">
    <property type="entry name" value="MYOSIN_MOTOR"/>
    <property type="match status" value="1"/>
</dbReference>
<dbReference type="Gene3D" id="3.40.850.10">
    <property type="entry name" value="Kinesin motor domain"/>
    <property type="match status" value="1"/>
</dbReference>
<evidence type="ECO:0000259" key="12">
    <source>
        <dbReference type="PROSITE" id="PS51844"/>
    </source>
</evidence>
<evidence type="ECO:0000256" key="3">
    <source>
        <dbReference type="ARBA" id="ARBA00022840"/>
    </source>
</evidence>
<dbReference type="SMART" id="SM00015">
    <property type="entry name" value="IQ"/>
    <property type="match status" value="5"/>
</dbReference>
<dbReference type="InterPro" id="IPR036961">
    <property type="entry name" value="Kinesin_motor_dom_sf"/>
</dbReference>
<evidence type="ECO:0000313" key="13">
    <source>
        <dbReference type="EMBL" id="WZN59921.1"/>
    </source>
</evidence>
<organism evidence="13 14">
    <name type="scientific">Chloropicon roscoffensis</name>
    <dbReference type="NCBI Taxonomy" id="1461544"/>
    <lineage>
        <taxon>Eukaryota</taxon>
        <taxon>Viridiplantae</taxon>
        <taxon>Chlorophyta</taxon>
        <taxon>Chloropicophyceae</taxon>
        <taxon>Chloropicales</taxon>
        <taxon>Chloropicaceae</taxon>
        <taxon>Chloropicon</taxon>
    </lineage>
</organism>
<dbReference type="GO" id="GO:0005737">
    <property type="term" value="C:cytoplasm"/>
    <property type="evidence" value="ECO:0007669"/>
    <property type="project" value="TreeGrafter"/>
</dbReference>
<dbReference type="InterPro" id="IPR027417">
    <property type="entry name" value="P-loop_NTPase"/>
</dbReference>
<dbReference type="SMART" id="SM00242">
    <property type="entry name" value="MYSc"/>
    <property type="match status" value="1"/>
</dbReference>
<keyword evidence="3 8" id="KW-0067">ATP-binding</keyword>
<feature type="domain" description="Dilute" evidence="10">
    <location>
        <begin position="1185"/>
        <end position="1485"/>
    </location>
</feature>
<evidence type="ECO:0000256" key="2">
    <source>
        <dbReference type="ARBA" id="ARBA00022741"/>
    </source>
</evidence>
<dbReference type="Pfam" id="PF00063">
    <property type="entry name" value="Myosin_head"/>
    <property type="match status" value="1"/>
</dbReference>
<dbReference type="InterPro" id="IPR002710">
    <property type="entry name" value="Dilute_dom"/>
</dbReference>
<dbReference type="EMBL" id="CP151502">
    <property type="protein sequence ID" value="WZN59921.1"/>
    <property type="molecule type" value="Genomic_DNA"/>
</dbReference>
<dbReference type="Gene3D" id="1.20.120.720">
    <property type="entry name" value="Myosin VI head, motor domain, U50 subdomain"/>
    <property type="match status" value="1"/>
</dbReference>
<dbReference type="PROSITE" id="PS51844">
    <property type="entry name" value="SH3_LIKE"/>
    <property type="match status" value="1"/>
</dbReference>
<feature type="binding site" evidence="8">
    <location>
        <begin position="156"/>
        <end position="163"/>
    </location>
    <ligand>
        <name>ATP</name>
        <dbReference type="ChEBI" id="CHEBI:30616"/>
    </ligand>
</feature>
<evidence type="ECO:0000256" key="8">
    <source>
        <dbReference type="PROSITE-ProRule" id="PRU00782"/>
    </source>
</evidence>
<keyword evidence="1" id="KW-0677">Repeat</keyword>
<evidence type="ECO:0000256" key="6">
    <source>
        <dbReference type="ARBA" id="ARBA00023175"/>
    </source>
</evidence>
<dbReference type="GO" id="GO:0030048">
    <property type="term" value="P:actin filament-based movement"/>
    <property type="evidence" value="ECO:0007669"/>
    <property type="project" value="UniProtKB-ARBA"/>
</dbReference>
<dbReference type="PRINTS" id="PR00193">
    <property type="entry name" value="MYOSINHEAVY"/>
</dbReference>
<dbReference type="GO" id="GO:0016020">
    <property type="term" value="C:membrane"/>
    <property type="evidence" value="ECO:0007669"/>
    <property type="project" value="TreeGrafter"/>
</dbReference>
<evidence type="ECO:0000256" key="1">
    <source>
        <dbReference type="ARBA" id="ARBA00022737"/>
    </source>
</evidence>
<feature type="region of interest" description="Actin-binding" evidence="8">
    <location>
        <begin position="629"/>
        <end position="651"/>
    </location>
</feature>
<dbReference type="Pfam" id="PF01843">
    <property type="entry name" value="DIL"/>
    <property type="match status" value="1"/>
</dbReference>
<dbReference type="Pfam" id="PF00612">
    <property type="entry name" value="IQ"/>
    <property type="match status" value="3"/>
</dbReference>
<dbReference type="PROSITE" id="PS51126">
    <property type="entry name" value="DILUTE"/>
    <property type="match status" value="1"/>
</dbReference>
<dbReference type="InterPro" id="IPR004009">
    <property type="entry name" value="SH3_Myosin"/>
</dbReference>